<sequence length="432" mass="45367">MTDLREELTRIAERAPSPRPYDAAHDAWRRGRRARRRDRAVVLGVVAAVLVVVGGTASLLVTAPTRIAPAAPVDAPAAVPTDLRAVPDHVLADPAFRTSDLAIGVQAAAFTSGGLPVAVSATDGSYRILDLPGWNAPGGASPSHRVALSPDGRQLAWAYLDPDGETGVRTVTLEDGTVREIPVVPANEPGPQQEVLAVTWSPDSGWLVWASGVIETEGWVSHGRVAPGSSSTRPWPARPDTTAVLAGDDAVRGLLHPGHISVNDDEARIAGFTIQRVLEPTPVAAMSPDGTRVAVGSTTPNGAVDVVDLNRMRVRLAYFGGYDEGQTTYAPLGWLGADTIAVAADVASRGTDIVLVPAPGNRRDGEAVVARVEDGVADLTVAVDLLDRPTVDRPGPDWPWSEERQRLVLAGAGLLVLLAVAAAVVVRRRPAR</sequence>
<organism evidence="2 3">
    <name type="scientific">Nocardioides aestuarii</name>
    <dbReference type="NCBI Taxonomy" id="252231"/>
    <lineage>
        <taxon>Bacteria</taxon>
        <taxon>Bacillati</taxon>
        <taxon>Actinomycetota</taxon>
        <taxon>Actinomycetes</taxon>
        <taxon>Propionibacteriales</taxon>
        <taxon>Nocardioidaceae</taxon>
        <taxon>Nocardioides</taxon>
    </lineage>
</organism>
<keyword evidence="1" id="KW-1133">Transmembrane helix</keyword>
<reference evidence="3" key="1">
    <citation type="journal article" date="2019" name="Int. J. Syst. Evol. Microbiol.">
        <title>The Global Catalogue of Microorganisms (GCM) 10K type strain sequencing project: providing services to taxonomists for standard genome sequencing and annotation.</title>
        <authorList>
            <consortium name="The Broad Institute Genomics Platform"/>
            <consortium name="The Broad Institute Genome Sequencing Center for Infectious Disease"/>
            <person name="Wu L."/>
            <person name="Ma J."/>
        </authorList>
    </citation>
    <scope>NUCLEOTIDE SEQUENCE [LARGE SCALE GENOMIC DNA]</scope>
    <source>
        <strain evidence="3">CGMCC 1.12477</strain>
    </source>
</reference>
<dbReference type="SUPFAM" id="SSF82171">
    <property type="entry name" value="DPP6 N-terminal domain-like"/>
    <property type="match status" value="1"/>
</dbReference>
<evidence type="ECO:0008006" key="4">
    <source>
        <dbReference type="Google" id="ProtNLM"/>
    </source>
</evidence>
<name>A0ABW4TLA4_9ACTN</name>
<evidence type="ECO:0000313" key="2">
    <source>
        <dbReference type="EMBL" id="MFD1947385.1"/>
    </source>
</evidence>
<dbReference type="EMBL" id="JBHUGD010000003">
    <property type="protein sequence ID" value="MFD1947385.1"/>
    <property type="molecule type" value="Genomic_DNA"/>
</dbReference>
<proteinExistence type="predicted"/>
<dbReference type="RefSeq" id="WP_343918434.1">
    <property type="nucleotide sequence ID" value="NZ_BAAAJT010000002.1"/>
</dbReference>
<dbReference type="InterPro" id="IPR015943">
    <property type="entry name" value="WD40/YVTN_repeat-like_dom_sf"/>
</dbReference>
<dbReference type="Gene3D" id="2.130.10.10">
    <property type="entry name" value="YVTN repeat-like/Quinoprotein amine dehydrogenase"/>
    <property type="match status" value="1"/>
</dbReference>
<keyword evidence="3" id="KW-1185">Reference proteome</keyword>
<feature type="transmembrane region" description="Helical" evidence="1">
    <location>
        <begin position="40"/>
        <end position="61"/>
    </location>
</feature>
<protein>
    <recommendedName>
        <fullName evidence="4">WD40 repeat domain-containing protein</fullName>
    </recommendedName>
</protein>
<keyword evidence="1" id="KW-0472">Membrane</keyword>
<keyword evidence="1" id="KW-0812">Transmembrane</keyword>
<evidence type="ECO:0000313" key="3">
    <source>
        <dbReference type="Proteomes" id="UP001597351"/>
    </source>
</evidence>
<feature type="transmembrane region" description="Helical" evidence="1">
    <location>
        <begin position="407"/>
        <end position="426"/>
    </location>
</feature>
<gene>
    <name evidence="2" type="ORF">ACFSDE_11340</name>
</gene>
<dbReference type="Proteomes" id="UP001597351">
    <property type="component" value="Unassembled WGS sequence"/>
</dbReference>
<accession>A0ABW4TLA4</accession>
<comment type="caution">
    <text evidence="2">The sequence shown here is derived from an EMBL/GenBank/DDBJ whole genome shotgun (WGS) entry which is preliminary data.</text>
</comment>
<evidence type="ECO:0000256" key="1">
    <source>
        <dbReference type="SAM" id="Phobius"/>
    </source>
</evidence>